<evidence type="ECO:0000259" key="2">
    <source>
        <dbReference type="Pfam" id="PF12172"/>
    </source>
</evidence>
<dbReference type="InterPro" id="IPR012340">
    <property type="entry name" value="NA-bd_OB-fold"/>
</dbReference>
<dbReference type="SUPFAM" id="SSF50249">
    <property type="entry name" value="Nucleic acid-binding proteins"/>
    <property type="match status" value="1"/>
</dbReference>
<reference evidence="4" key="2">
    <citation type="submission" date="2020-08" db="EMBL/GenBank/DDBJ databases">
        <title>The Agave Microbiome: Exploring the role of microbial communities in plant adaptations to desert environments.</title>
        <authorList>
            <person name="Partida-Martinez L.P."/>
        </authorList>
    </citation>
    <scope>NUCLEOTIDE SEQUENCE [LARGE SCALE GENOMIC DNA]</scope>
    <source>
        <strain evidence="4">AT2.8</strain>
    </source>
</reference>
<dbReference type="InterPro" id="IPR052513">
    <property type="entry name" value="Thioester_dehydratase-like"/>
</dbReference>
<dbReference type="Pfam" id="PF12172">
    <property type="entry name" value="zf-ChsH2"/>
    <property type="match status" value="1"/>
</dbReference>
<feature type="domain" description="ChsH2 C-terminal OB-fold" evidence="1">
    <location>
        <begin position="60"/>
        <end position="117"/>
    </location>
</feature>
<evidence type="ECO:0000259" key="1">
    <source>
        <dbReference type="Pfam" id="PF01796"/>
    </source>
</evidence>
<organism evidence="3 4">
    <name type="scientific">Neobacillus niacini</name>
    <dbReference type="NCBI Taxonomy" id="86668"/>
    <lineage>
        <taxon>Bacteria</taxon>
        <taxon>Bacillati</taxon>
        <taxon>Bacillota</taxon>
        <taxon>Bacilli</taxon>
        <taxon>Bacillales</taxon>
        <taxon>Bacillaceae</taxon>
        <taxon>Neobacillus</taxon>
    </lineage>
</organism>
<name>A0A852TJD2_9BACI</name>
<proteinExistence type="predicted"/>
<evidence type="ECO:0008006" key="5">
    <source>
        <dbReference type="Google" id="ProtNLM"/>
    </source>
</evidence>
<dbReference type="InterPro" id="IPR002878">
    <property type="entry name" value="ChsH2_C"/>
</dbReference>
<dbReference type="AlphaFoldDB" id="A0A852TJD2"/>
<evidence type="ECO:0000313" key="4">
    <source>
        <dbReference type="Proteomes" id="UP000548423"/>
    </source>
</evidence>
<accession>A0A852TJD2</accession>
<dbReference type="Gene3D" id="6.10.30.10">
    <property type="match status" value="1"/>
</dbReference>
<comment type="caution">
    <text evidence="3">The sequence shown here is derived from an EMBL/GenBank/DDBJ whole genome shotgun (WGS) entry which is preliminary data.</text>
</comment>
<protein>
    <recommendedName>
        <fullName evidence="5">Zn-ribbon domain-containing OB-fold protein</fullName>
    </recommendedName>
</protein>
<dbReference type="PANTHER" id="PTHR34075:SF5">
    <property type="entry name" value="BLR3430 PROTEIN"/>
    <property type="match status" value="1"/>
</dbReference>
<sequence length="137" mass="15593">MGPTFQERTMTIPEIHPEHKEYWEAASEGKLLVKQCDSCGEYHYYPRVLCPHCMSDKTSWVEAKGTGSIYTYSLMRRGVPYAIAFVELDEGPRMMTNIVDCDLDTLHISQRVRVVFKQSGDQENPGPFIPCFAPVEG</sequence>
<reference evidence="4" key="1">
    <citation type="submission" date="2020-07" db="EMBL/GenBank/DDBJ databases">
        <authorList>
            <person name="Partida-Martinez L."/>
            <person name="Huntemann M."/>
            <person name="Clum A."/>
            <person name="Wang J."/>
            <person name="Palaniappan K."/>
            <person name="Ritter S."/>
            <person name="Chen I.-M."/>
            <person name="Stamatis D."/>
            <person name="Reddy T."/>
            <person name="O'Malley R."/>
            <person name="Daum C."/>
            <person name="Shapiro N."/>
            <person name="Ivanova N."/>
            <person name="Kyrpides N."/>
            <person name="Woyke T."/>
        </authorList>
    </citation>
    <scope>NUCLEOTIDE SEQUENCE [LARGE SCALE GENOMIC DNA]</scope>
    <source>
        <strain evidence="4">AT2.8</strain>
    </source>
</reference>
<dbReference type="InterPro" id="IPR022002">
    <property type="entry name" value="ChsH2_Znr"/>
</dbReference>
<dbReference type="Pfam" id="PF01796">
    <property type="entry name" value="OB_ChsH2_C"/>
    <property type="match status" value="1"/>
</dbReference>
<dbReference type="EMBL" id="JACCBX010000013">
    <property type="protein sequence ID" value="NYE08285.1"/>
    <property type="molecule type" value="Genomic_DNA"/>
</dbReference>
<feature type="domain" description="ChsH2 rubredoxin-like zinc ribbon" evidence="2">
    <location>
        <begin position="23"/>
        <end position="56"/>
    </location>
</feature>
<dbReference type="PANTHER" id="PTHR34075">
    <property type="entry name" value="BLR3430 PROTEIN"/>
    <property type="match status" value="1"/>
</dbReference>
<evidence type="ECO:0000313" key="3">
    <source>
        <dbReference type="EMBL" id="NYE08285.1"/>
    </source>
</evidence>
<dbReference type="Proteomes" id="UP000548423">
    <property type="component" value="Unassembled WGS sequence"/>
</dbReference>
<gene>
    <name evidence="3" type="ORF">F4694_005129</name>
</gene>